<feature type="signal peptide" evidence="2">
    <location>
        <begin position="1"/>
        <end position="17"/>
    </location>
</feature>
<sequence>MIRWLAALALWAAPATAQDVFVMGEVHDNPAHHAVQAERVAQIQPAAIVFEMLTEDQAARVTPELRNDPEALADALGWDQSGWPDFSFYHPIMTAAPEARILGAGIPREAVRGLSETGLAETFGDGAEAFGLAEPLPEAERAAREALQAAAHCDALPPEMLPIMVDIQRLRDAALARAALEAWRETGGPVAVITGNGHARKDSGMPALLARAAPELRIHSLGQGEDSTPPGGGFDEIADSPAPVRGDPCEAFR</sequence>
<accession>A0ABW7I973</accession>
<evidence type="ECO:0000256" key="1">
    <source>
        <dbReference type="SAM" id="MobiDB-lite"/>
    </source>
</evidence>
<dbReference type="InterPro" id="IPR007314">
    <property type="entry name" value="Cofac_haem-bd_dom"/>
</dbReference>
<keyword evidence="5" id="KW-1185">Reference proteome</keyword>
<dbReference type="Pfam" id="PF04187">
    <property type="entry name" value="Cofac_haem_bdg"/>
    <property type="match status" value="1"/>
</dbReference>
<dbReference type="Gene3D" id="3.40.50.11550">
    <property type="match status" value="2"/>
</dbReference>
<keyword evidence="2" id="KW-0732">Signal</keyword>
<dbReference type="CDD" id="cd14727">
    <property type="entry name" value="ChanN-like"/>
    <property type="match status" value="1"/>
</dbReference>
<dbReference type="EMBL" id="JBIHMM010000003">
    <property type="protein sequence ID" value="MFH0254753.1"/>
    <property type="molecule type" value="Genomic_DNA"/>
</dbReference>
<feature type="domain" description="Haem-binding uptake Tiki superfamily ChaN" evidence="3">
    <location>
        <begin position="14"/>
        <end position="208"/>
    </location>
</feature>
<keyword evidence="4" id="KW-0449">Lipoprotein</keyword>
<dbReference type="SUPFAM" id="SSF159501">
    <property type="entry name" value="EreA/ChaN-like"/>
    <property type="match status" value="1"/>
</dbReference>
<proteinExistence type="predicted"/>
<organism evidence="4 5">
    <name type="scientific">Roseovarius aquimarinus</name>
    <dbReference type="NCBI Taxonomy" id="1229156"/>
    <lineage>
        <taxon>Bacteria</taxon>
        <taxon>Pseudomonadati</taxon>
        <taxon>Pseudomonadota</taxon>
        <taxon>Alphaproteobacteria</taxon>
        <taxon>Rhodobacterales</taxon>
        <taxon>Roseobacteraceae</taxon>
        <taxon>Roseovarius</taxon>
    </lineage>
</organism>
<dbReference type="Proteomes" id="UP001607157">
    <property type="component" value="Unassembled WGS sequence"/>
</dbReference>
<gene>
    <name evidence="4" type="ORF">ACGRVM_12680</name>
</gene>
<reference evidence="4 5" key="1">
    <citation type="submission" date="2024-10" db="EMBL/GenBank/DDBJ databases">
        <authorList>
            <person name="Yang X.-N."/>
        </authorList>
    </citation>
    <scope>NUCLEOTIDE SEQUENCE [LARGE SCALE GENOMIC DNA]</scope>
    <source>
        <strain evidence="4 5">CAU 1059</strain>
    </source>
</reference>
<feature type="chain" id="PRO_5046598800" evidence="2">
    <location>
        <begin position="18"/>
        <end position="253"/>
    </location>
</feature>
<dbReference type="RefSeq" id="WP_377172206.1">
    <property type="nucleotide sequence ID" value="NZ_JBHTJC010000003.1"/>
</dbReference>
<evidence type="ECO:0000259" key="3">
    <source>
        <dbReference type="Pfam" id="PF04187"/>
    </source>
</evidence>
<protein>
    <submittedName>
        <fullName evidence="4">ChaN family lipoprotein</fullName>
    </submittedName>
</protein>
<evidence type="ECO:0000313" key="5">
    <source>
        <dbReference type="Proteomes" id="UP001607157"/>
    </source>
</evidence>
<evidence type="ECO:0000313" key="4">
    <source>
        <dbReference type="EMBL" id="MFH0254753.1"/>
    </source>
</evidence>
<feature type="region of interest" description="Disordered" evidence="1">
    <location>
        <begin position="221"/>
        <end position="253"/>
    </location>
</feature>
<name>A0ABW7I973_9RHOB</name>
<comment type="caution">
    <text evidence="4">The sequence shown here is derived from an EMBL/GenBank/DDBJ whole genome shotgun (WGS) entry which is preliminary data.</text>
</comment>
<evidence type="ECO:0000256" key="2">
    <source>
        <dbReference type="SAM" id="SignalP"/>
    </source>
</evidence>